<gene>
    <name evidence="2" type="primary">yjcF_2</name>
    <name evidence="2" type="ORF">AULFYP135_02081</name>
</gene>
<evidence type="ECO:0000313" key="2">
    <source>
        <dbReference type="EMBL" id="VYT21547.1"/>
    </source>
</evidence>
<organism evidence="2">
    <name type="scientific">uncultured Anaerotruncus sp</name>
    <dbReference type="NCBI Taxonomy" id="905011"/>
    <lineage>
        <taxon>Bacteria</taxon>
        <taxon>Bacillati</taxon>
        <taxon>Bacillota</taxon>
        <taxon>Clostridia</taxon>
        <taxon>Eubacteriales</taxon>
        <taxon>Oscillospiraceae</taxon>
        <taxon>Anaerotruncus</taxon>
        <taxon>environmental samples</taxon>
    </lineage>
</organism>
<dbReference type="GO" id="GO:0016747">
    <property type="term" value="F:acyltransferase activity, transferring groups other than amino-acyl groups"/>
    <property type="evidence" value="ECO:0007669"/>
    <property type="project" value="InterPro"/>
</dbReference>
<keyword evidence="2" id="KW-0012">Acyltransferase</keyword>
<dbReference type="EMBL" id="CACRSL010000004">
    <property type="protein sequence ID" value="VYT21547.1"/>
    <property type="molecule type" value="Genomic_DNA"/>
</dbReference>
<dbReference type="Gene3D" id="3.40.630.30">
    <property type="match status" value="1"/>
</dbReference>
<feature type="domain" description="N-acetyltransferase" evidence="1">
    <location>
        <begin position="4"/>
        <end position="145"/>
    </location>
</feature>
<dbReference type="AlphaFoldDB" id="A0A6N2UW17"/>
<dbReference type="Pfam" id="PF00583">
    <property type="entry name" value="Acetyltransf_1"/>
    <property type="match status" value="1"/>
</dbReference>
<name>A0A6N2UW17_9FIRM</name>
<dbReference type="CDD" id="cd04301">
    <property type="entry name" value="NAT_SF"/>
    <property type="match status" value="1"/>
</dbReference>
<accession>A0A6N2UW17</accession>
<dbReference type="SUPFAM" id="SSF55729">
    <property type="entry name" value="Acyl-CoA N-acyltransferases (Nat)"/>
    <property type="match status" value="1"/>
</dbReference>
<sequence length="145" mass="16487">MSEIVVRDIQWGTKEYEDELALRNEILRVPLGLNLYKQDLSQENTYWHVGAFDGGRLVGTLLFIDRGEGVTQMRQVAVDESCRRQGVGRKMVAYGEELMKGKGFSTIVLDARKVALDFYLALGYQVTSEELILSGIPHFKMKKEL</sequence>
<dbReference type="PROSITE" id="PS51186">
    <property type="entry name" value="GNAT"/>
    <property type="match status" value="1"/>
</dbReference>
<dbReference type="InterPro" id="IPR000182">
    <property type="entry name" value="GNAT_dom"/>
</dbReference>
<evidence type="ECO:0000259" key="1">
    <source>
        <dbReference type="PROSITE" id="PS51186"/>
    </source>
</evidence>
<protein>
    <submittedName>
        <fullName evidence="2">Putative N-acetyltransferase YjcF</fullName>
        <ecNumber evidence="2">2.3.1.-</ecNumber>
    </submittedName>
</protein>
<dbReference type="EC" id="2.3.1.-" evidence="2"/>
<dbReference type="InterPro" id="IPR016181">
    <property type="entry name" value="Acyl_CoA_acyltransferase"/>
</dbReference>
<keyword evidence="2" id="KW-0808">Transferase</keyword>
<proteinExistence type="predicted"/>
<reference evidence="2" key="1">
    <citation type="submission" date="2019-11" db="EMBL/GenBank/DDBJ databases">
        <authorList>
            <person name="Feng L."/>
        </authorList>
    </citation>
    <scope>NUCLEOTIDE SEQUENCE</scope>
    <source>
        <strain evidence="2">AundefinedLFYP135</strain>
    </source>
</reference>